<keyword evidence="3" id="KW-0732">Signal</keyword>
<dbReference type="PRINTS" id="PR00947">
    <property type="entry name" value="CUTICLE"/>
</dbReference>
<evidence type="ECO:0000256" key="1">
    <source>
        <dbReference type="ARBA" id="ARBA00022460"/>
    </source>
</evidence>
<dbReference type="InterPro" id="IPR050468">
    <property type="entry name" value="Cuticle_Struct_Prot"/>
</dbReference>
<dbReference type="InterPro" id="IPR000618">
    <property type="entry name" value="Insect_cuticle"/>
</dbReference>
<dbReference type="GO" id="GO:0008010">
    <property type="term" value="F:structural constituent of chitin-based larval cuticle"/>
    <property type="evidence" value="ECO:0007669"/>
    <property type="project" value="TreeGrafter"/>
</dbReference>
<dbReference type="GO" id="GO:0062129">
    <property type="term" value="C:chitin-based extracellular matrix"/>
    <property type="evidence" value="ECO:0007669"/>
    <property type="project" value="TreeGrafter"/>
</dbReference>
<dbReference type="OMA" id="QYETANG"/>
<reference evidence="4 5" key="1">
    <citation type="journal article" date="2010" name="Science">
        <title>Genomic comparison of the ants Camponotus floridanus and Harpegnathos saltator.</title>
        <authorList>
            <person name="Bonasio R."/>
            <person name="Zhang G."/>
            <person name="Ye C."/>
            <person name="Mutti N.S."/>
            <person name="Fang X."/>
            <person name="Qin N."/>
            <person name="Donahue G."/>
            <person name="Yang P."/>
            <person name="Li Q."/>
            <person name="Li C."/>
            <person name="Zhang P."/>
            <person name="Huang Z."/>
            <person name="Berger S.L."/>
            <person name="Reinberg D."/>
            <person name="Wang J."/>
            <person name="Liebig J."/>
        </authorList>
    </citation>
    <scope>NUCLEOTIDE SEQUENCE [LARGE SCALE GENOMIC DNA]</scope>
    <source>
        <strain evidence="5">C129</strain>
    </source>
</reference>
<dbReference type="Proteomes" id="UP000000311">
    <property type="component" value="Unassembled WGS sequence"/>
</dbReference>
<dbReference type="EMBL" id="GL437616">
    <property type="protein sequence ID" value="EFN70250.1"/>
    <property type="molecule type" value="Genomic_DNA"/>
</dbReference>
<accession>E2A8I0</accession>
<feature type="chain" id="PRO_5003156975" evidence="3">
    <location>
        <begin position="21"/>
        <end position="140"/>
    </location>
</feature>
<dbReference type="InterPro" id="IPR031311">
    <property type="entry name" value="CHIT_BIND_RR_consensus"/>
</dbReference>
<organism evidence="5">
    <name type="scientific">Camponotus floridanus</name>
    <name type="common">Florida carpenter ant</name>
    <dbReference type="NCBI Taxonomy" id="104421"/>
    <lineage>
        <taxon>Eukaryota</taxon>
        <taxon>Metazoa</taxon>
        <taxon>Ecdysozoa</taxon>
        <taxon>Arthropoda</taxon>
        <taxon>Hexapoda</taxon>
        <taxon>Insecta</taxon>
        <taxon>Pterygota</taxon>
        <taxon>Neoptera</taxon>
        <taxon>Endopterygota</taxon>
        <taxon>Hymenoptera</taxon>
        <taxon>Apocrita</taxon>
        <taxon>Aculeata</taxon>
        <taxon>Formicoidea</taxon>
        <taxon>Formicidae</taxon>
        <taxon>Formicinae</taxon>
        <taxon>Camponotus</taxon>
    </lineage>
</organism>
<dbReference type="AlphaFoldDB" id="E2A8I0"/>
<protein>
    <submittedName>
        <fullName evidence="4">Larval cuticle protein LCP-17</fullName>
    </submittedName>
</protein>
<evidence type="ECO:0000313" key="5">
    <source>
        <dbReference type="Proteomes" id="UP000000311"/>
    </source>
</evidence>
<keyword evidence="5" id="KW-1185">Reference proteome</keyword>
<dbReference type="PANTHER" id="PTHR10380:SF173">
    <property type="entry name" value="CUTICULAR PROTEIN 47EF, ISOFORM C-RELATED"/>
    <property type="match status" value="1"/>
</dbReference>
<evidence type="ECO:0000256" key="2">
    <source>
        <dbReference type="PROSITE-ProRule" id="PRU00497"/>
    </source>
</evidence>
<gene>
    <name evidence="4" type="ORF">EAG_11918</name>
</gene>
<keyword evidence="1 2" id="KW-0193">Cuticle</keyword>
<dbReference type="OrthoDB" id="6379191at2759"/>
<evidence type="ECO:0000256" key="3">
    <source>
        <dbReference type="SAM" id="SignalP"/>
    </source>
</evidence>
<name>E2A8I0_CAMFO</name>
<proteinExistence type="predicted"/>
<sequence>MNSLVITLCVFVAAVSMIAAFPQNVVDDRVLARSNNQISIVRQASDGPNPDGSYSYSYETGNGIQAQEDGHLNNVGTDQEALEARGSYSYTDNEGNIFQVSYVANENGFQPEGAHLPSVPPLIQRALQYIAEHPEENGQE</sequence>
<dbReference type="Pfam" id="PF00379">
    <property type="entry name" value="Chitin_bind_4"/>
    <property type="match status" value="1"/>
</dbReference>
<dbReference type="STRING" id="104421.E2A8I0"/>
<dbReference type="KEGG" id="cfo:105249563"/>
<dbReference type="PANTHER" id="PTHR10380">
    <property type="entry name" value="CUTICLE PROTEIN"/>
    <property type="match status" value="1"/>
</dbReference>
<feature type="signal peptide" evidence="3">
    <location>
        <begin position="1"/>
        <end position="20"/>
    </location>
</feature>
<evidence type="ECO:0000313" key="4">
    <source>
        <dbReference type="EMBL" id="EFN70250.1"/>
    </source>
</evidence>
<dbReference type="PROSITE" id="PS00233">
    <property type="entry name" value="CHIT_BIND_RR_1"/>
    <property type="match status" value="1"/>
</dbReference>
<dbReference type="InParanoid" id="E2A8I0"/>
<dbReference type="PROSITE" id="PS51155">
    <property type="entry name" value="CHIT_BIND_RR_2"/>
    <property type="match status" value="1"/>
</dbReference>